<dbReference type="OrthoDB" id="9815676at2"/>
<dbReference type="InterPro" id="IPR058163">
    <property type="entry name" value="LysR-type_TF_proteobact-type"/>
</dbReference>
<dbReference type="GO" id="GO:0006351">
    <property type="term" value="P:DNA-templated transcription"/>
    <property type="evidence" value="ECO:0007669"/>
    <property type="project" value="TreeGrafter"/>
</dbReference>
<keyword evidence="6" id="KW-1185">Reference proteome</keyword>
<evidence type="ECO:0000256" key="4">
    <source>
        <dbReference type="ARBA" id="ARBA00023163"/>
    </source>
</evidence>
<evidence type="ECO:0000313" key="5">
    <source>
        <dbReference type="EMBL" id="ART63901.1"/>
    </source>
</evidence>
<dbReference type="FunFam" id="1.10.10.10:FF:000001">
    <property type="entry name" value="LysR family transcriptional regulator"/>
    <property type="match status" value="1"/>
</dbReference>
<dbReference type="RefSeq" id="WP_086901044.1">
    <property type="nucleotide sequence ID" value="NZ_CP021358.1"/>
</dbReference>
<dbReference type="Gene3D" id="1.10.10.10">
    <property type="entry name" value="Winged helix-like DNA-binding domain superfamily/Winged helix DNA-binding domain"/>
    <property type="match status" value="1"/>
</dbReference>
<organism evidence="5 6">
    <name type="scientific">Kushneria marisflavi</name>
    <dbReference type="NCBI Taxonomy" id="157779"/>
    <lineage>
        <taxon>Bacteria</taxon>
        <taxon>Pseudomonadati</taxon>
        <taxon>Pseudomonadota</taxon>
        <taxon>Gammaproteobacteria</taxon>
        <taxon>Oceanospirillales</taxon>
        <taxon>Halomonadaceae</taxon>
        <taxon>Kushneria</taxon>
    </lineage>
</organism>
<dbReference type="InterPro" id="IPR005119">
    <property type="entry name" value="LysR_subst-bd"/>
</dbReference>
<evidence type="ECO:0000256" key="2">
    <source>
        <dbReference type="ARBA" id="ARBA00023015"/>
    </source>
</evidence>
<dbReference type="GO" id="GO:0003700">
    <property type="term" value="F:DNA-binding transcription factor activity"/>
    <property type="evidence" value="ECO:0007669"/>
    <property type="project" value="InterPro"/>
</dbReference>
<protein>
    <submittedName>
        <fullName evidence="5">LysR family transcriptional regulator</fullName>
    </submittedName>
</protein>
<evidence type="ECO:0000313" key="6">
    <source>
        <dbReference type="Proteomes" id="UP000194457"/>
    </source>
</evidence>
<accession>A0A240UQY6</accession>
<evidence type="ECO:0000256" key="3">
    <source>
        <dbReference type="ARBA" id="ARBA00023125"/>
    </source>
</evidence>
<dbReference type="SUPFAM" id="SSF46785">
    <property type="entry name" value="Winged helix' DNA-binding domain"/>
    <property type="match status" value="1"/>
</dbReference>
<dbReference type="PANTHER" id="PTHR30537:SF31">
    <property type="entry name" value="TRANSCRIPTIONAL REGULATOR, LYSR FAMILY"/>
    <property type="match status" value="1"/>
</dbReference>
<evidence type="ECO:0000256" key="1">
    <source>
        <dbReference type="ARBA" id="ARBA00009437"/>
    </source>
</evidence>
<sequence>MLDLNDIHYFVRVIEHESFSEAARALGIPRSRLSRRIAALERRLGVQLIYRSTRRLSLSELGTVFHRHCVAMMDQAVAAEEAIDQALAAPRGLIRLSCPMGILHFRMATVLSDFMTCYPQVRVELLATDRRVDIVDEGIDVALRVRSLPLEDSDLNMRFIARSERRLLMAPALLERYGKVDLPEQLDHFPALGGRGNDGRCVWHLYGPAEAYSEVEYMPRLCTDDLVTLRHAALAGLGVAQLPVLVAGEDLRHGRLIEVLPGWKPADASLHAVFSARRGRLPALQALLDFLVERLGGHVLELDMAP</sequence>
<dbReference type="AlphaFoldDB" id="A0A240UQY6"/>
<dbReference type="Pfam" id="PF00126">
    <property type="entry name" value="HTH_1"/>
    <property type="match status" value="1"/>
</dbReference>
<dbReference type="Proteomes" id="UP000194457">
    <property type="component" value="Chromosome"/>
</dbReference>
<dbReference type="SUPFAM" id="SSF53850">
    <property type="entry name" value="Periplasmic binding protein-like II"/>
    <property type="match status" value="1"/>
</dbReference>
<keyword evidence="4" id="KW-0804">Transcription</keyword>
<keyword evidence="3" id="KW-0238">DNA-binding</keyword>
<dbReference type="Pfam" id="PF03466">
    <property type="entry name" value="LysR_substrate"/>
    <property type="match status" value="1"/>
</dbReference>
<dbReference type="InterPro" id="IPR036388">
    <property type="entry name" value="WH-like_DNA-bd_sf"/>
</dbReference>
<dbReference type="Gene3D" id="3.40.190.290">
    <property type="match status" value="1"/>
</dbReference>
<dbReference type="PANTHER" id="PTHR30537">
    <property type="entry name" value="HTH-TYPE TRANSCRIPTIONAL REGULATOR"/>
    <property type="match status" value="1"/>
</dbReference>
<comment type="similarity">
    <text evidence="1">Belongs to the LysR transcriptional regulatory family.</text>
</comment>
<dbReference type="PROSITE" id="PS50931">
    <property type="entry name" value="HTH_LYSR"/>
    <property type="match status" value="1"/>
</dbReference>
<gene>
    <name evidence="5" type="ORF">B9H00_13260</name>
</gene>
<dbReference type="KEGG" id="kma:B9H00_13260"/>
<reference evidence="5 6" key="1">
    <citation type="submission" date="2017-05" db="EMBL/GenBank/DDBJ databases">
        <authorList>
            <person name="Song R."/>
            <person name="Chenine A.L."/>
            <person name="Ruprecht R.M."/>
        </authorList>
    </citation>
    <scope>NUCLEOTIDE SEQUENCE [LARGE SCALE GENOMIC DNA]</scope>
    <source>
        <strain evidence="5">SW32</strain>
    </source>
</reference>
<dbReference type="InterPro" id="IPR036390">
    <property type="entry name" value="WH_DNA-bd_sf"/>
</dbReference>
<dbReference type="EMBL" id="CP021358">
    <property type="protein sequence ID" value="ART63901.1"/>
    <property type="molecule type" value="Genomic_DNA"/>
</dbReference>
<dbReference type="GO" id="GO:0043565">
    <property type="term" value="F:sequence-specific DNA binding"/>
    <property type="evidence" value="ECO:0007669"/>
    <property type="project" value="TreeGrafter"/>
</dbReference>
<proteinExistence type="inferred from homology"/>
<dbReference type="InterPro" id="IPR000847">
    <property type="entry name" value="LysR_HTH_N"/>
</dbReference>
<name>A0A240UQY6_9GAMM</name>
<keyword evidence="2" id="KW-0805">Transcription regulation</keyword>